<dbReference type="InterPro" id="IPR002835">
    <property type="entry name" value="CofC"/>
</dbReference>
<dbReference type="EMBL" id="JBBKZV010000010">
    <property type="protein sequence ID" value="MEJ8823791.1"/>
    <property type="molecule type" value="Genomic_DNA"/>
</dbReference>
<organism evidence="6 7">
    <name type="scientific">Variovorax humicola</name>
    <dbReference type="NCBI Taxonomy" id="1769758"/>
    <lineage>
        <taxon>Bacteria</taxon>
        <taxon>Pseudomonadati</taxon>
        <taxon>Pseudomonadota</taxon>
        <taxon>Betaproteobacteria</taxon>
        <taxon>Burkholderiales</taxon>
        <taxon>Comamonadaceae</taxon>
        <taxon>Variovorax</taxon>
    </lineage>
</organism>
<reference evidence="6 7" key="1">
    <citation type="submission" date="2024-03" db="EMBL/GenBank/DDBJ databases">
        <title>Novel species of the genus Variovorax.</title>
        <authorList>
            <person name="Liu Q."/>
            <person name="Xin Y.-H."/>
        </authorList>
    </citation>
    <scope>NUCLEOTIDE SEQUENCE [LARGE SCALE GENOMIC DNA]</scope>
    <source>
        <strain evidence="6 7">KACC 18501</strain>
    </source>
</reference>
<evidence type="ECO:0000256" key="3">
    <source>
        <dbReference type="ARBA" id="ARBA00022741"/>
    </source>
</evidence>
<comment type="pathway">
    <text evidence="5">Cofactor biosynthesis; coenzyme F420 biosynthesis.</text>
</comment>
<evidence type="ECO:0000256" key="2">
    <source>
        <dbReference type="ARBA" id="ARBA00022695"/>
    </source>
</evidence>
<accession>A0ABU8W3H8</accession>
<keyword evidence="2 5" id="KW-0548">Nucleotidyltransferase</keyword>
<name>A0ABU8W3H8_9BURK</name>
<dbReference type="SUPFAM" id="SSF53448">
    <property type="entry name" value="Nucleotide-diphospho-sugar transferases"/>
    <property type="match status" value="1"/>
</dbReference>
<comment type="catalytic activity">
    <reaction evidence="5">
        <text>(2R)-3-phosphoglycerate + GTP + H(+) = 3-[(R)-glyceryl]-diphospho-5'-guanosine + diphosphate</text>
        <dbReference type="Rhea" id="RHEA:63440"/>
        <dbReference type="ChEBI" id="CHEBI:15378"/>
        <dbReference type="ChEBI" id="CHEBI:33019"/>
        <dbReference type="ChEBI" id="CHEBI:37565"/>
        <dbReference type="ChEBI" id="CHEBI:58272"/>
        <dbReference type="ChEBI" id="CHEBI:147306"/>
        <dbReference type="EC" id="2.7.7.106"/>
    </reaction>
</comment>
<evidence type="ECO:0000256" key="1">
    <source>
        <dbReference type="ARBA" id="ARBA00022679"/>
    </source>
</evidence>
<dbReference type="RefSeq" id="WP_340364829.1">
    <property type="nucleotide sequence ID" value="NZ_JBBKZV010000010.1"/>
</dbReference>
<comment type="similarity">
    <text evidence="5">Belongs to the CofC family.</text>
</comment>
<comment type="caution">
    <text evidence="6">The sequence shown here is derived from an EMBL/GenBank/DDBJ whole genome shotgun (WGS) entry which is preliminary data.</text>
</comment>
<sequence length="267" mass="28078">MTDSRLWAVVPVKPFACAKQRLAPLLGAGERAALARAMFTDVLEVVLNSPCLGGTLVITSDDDAAAIARRAGAAVLPETPAAAPRPAGLVQAVRQAARVLAAERAAGMLVVPADLPSIQRSDIERIALGHGSAPTVTLVGAAKDGGTNALACSPPDLLPICFGDDSFRRHHAASMALGVVPKIPVLPRFGRDIDRPGDLYAFLEQPSTTRAFAYLTDSGIARRLLELRELPGLRKLPEPRLPQRAPERAPNCFSAFTFGATAALSPE</sequence>
<evidence type="ECO:0000256" key="4">
    <source>
        <dbReference type="ARBA" id="ARBA00023134"/>
    </source>
</evidence>
<keyword evidence="3 5" id="KW-0547">Nucleotide-binding</keyword>
<keyword evidence="4 5" id="KW-0342">GTP-binding</keyword>
<proteinExistence type="inferred from homology"/>
<keyword evidence="1 5" id="KW-0808">Transferase</keyword>
<dbReference type="Gene3D" id="3.90.550.10">
    <property type="entry name" value="Spore Coat Polysaccharide Biosynthesis Protein SpsA, Chain A"/>
    <property type="match status" value="1"/>
</dbReference>
<dbReference type="PANTHER" id="PTHR40392">
    <property type="entry name" value="2-PHOSPHO-L-LACTATE GUANYLYLTRANSFERASE"/>
    <property type="match status" value="1"/>
</dbReference>
<protein>
    <recommendedName>
        <fullName evidence="5">3-phospho-D-glycerate guanylyltransferase</fullName>
        <shortName evidence="5">3PG guanylyltransferase</shortName>
        <ecNumber evidence="5">2.7.7.106</ecNumber>
    </recommendedName>
</protein>
<comment type="function">
    <text evidence="5">Guanylyltransferase that catalyzes the activation of (2R)-3-phosphoglycerate (3PG) as 3-[(R)-glyceryl]-diphospho-5'-guanosine, via the condensation of 3PG with GTP. It is involved in the biosynthesis of a derivative of the hydride carrier cofactor coenzyme F420, 3PG-F420.</text>
</comment>
<keyword evidence="7" id="KW-1185">Reference proteome</keyword>
<evidence type="ECO:0000256" key="5">
    <source>
        <dbReference type="HAMAP-Rule" id="MF_02114"/>
    </source>
</evidence>
<gene>
    <name evidence="6" type="primary">cofC</name>
    <name evidence="5" type="synonym">fbiD</name>
    <name evidence="6" type="ORF">WKW80_17395</name>
</gene>
<dbReference type="InterPro" id="IPR029044">
    <property type="entry name" value="Nucleotide-diphossugar_trans"/>
</dbReference>
<evidence type="ECO:0000313" key="6">
    <source>
        <dbReference type="EMBL" id="MEJ8823791.1"/>
    </source>
</evidence>
<dbReference type="HAMAP" id="MF_02114">
    <property type="entry name" value="CofC"/>
    <property type="match status" value="1"/>
</dbReference>
<dbReference type="NCBIfam" id="TIGR03552">
    <property type="entry name" value="F420_cofC"/>
    <property type="match status" value="1"/>
</dbReference>
<dbReference type="GO" id="GO:0043814">
    <property type="term" value="F:phospholactate guanylyltransferase activity"/>
    <property type="evidence" value="ECO:0007669"/>
    <property type="project" value="UniProtKB-EC"/>
</dbReference>
<evidence type="ECO:0000313" key="7">
    <source>
        <dbReference type="Proteomes" id="UP001363010"/>
    </source>
</evidence>
<dbReference type="Proteomes" id="UP001363010">
    <property type="component" value="Unassembled WGS sequence"/>
</dbReference>
<dbReference type="PANTHER" id="PTHR40392:SF1">
    <property type="entry name" value="2-PHOSPHO-L-LACTATE GUANYLYLTRANSFERASE"/>
    <property type="match status" value="1"/>
</dbReference>
<dbReference type="Pfam" id="PF01983">
    <property type="entry name" value="CofC"/>
    <property type="match status" value="1"/>
</dbReference>
<dbReference type="EC" id="2.7.7.106" evidence="5"/>